<proteinExistence type="predicted"/>
<evidence type="ECO:0000256" key="1">
    <source>
        <dbReference type="SAM" id="MobiDB-lite"/>
    </source>
</evidence>
<evidence type="ECO:0000313" key="2">
    <source>
        <dbReference type="EMBL" id="KDO35190.1"/>
    </source>
</evidence>
<protein>
    <submittedName>
        <fullName evidence="2">Uncharacterized protein</fullName>
    </submittedName>
</protein>
<dbReference type="GeneID" id="24122697"/>
<sequence>MKTPSSTDAWSKARKSIARANAGAKRNISLAPRPPTLVGGRLSLRALGPILEEDCLVDV</sequence>
<keyword evidence="3" id="KW-1185">Reference proteome</keyword>
<feature type="region of interest" description="Disordered" evidence="1">
    <location>
        <begin position="1"/>
        <end position="29"/>
    </location>
</feature>
<dbReference type="VEuPathDB" id="FungiDB:SPRG_00036"/>
<accession>A0A067D148</accession>
<dbReference type="Proteomes" id="UP000030745">
    <property type="component" value="Unassembled WGS sequence"/>
</dbReference>
<dbReference type="OrthoDB" id="10449071at2759"/>
<name>A0A067D148_SAPPC</name>
<dbReference type="AlphaFoldDB" id="A0A067D148"/>
<evidence type="ECO:0000313" key="3">
    <source>
        <dbReference type="Proteomes" id="UP000030745"/>
    </source>
</evidence>
<gene>
    <name evidence="2" type="ORF">SPRG_00036</name>
</gene>
<dbReference type="KEGG" id="spar:SPRG_00036"/>
<organism evidence="2 3">
    <name type="scientific">Saprolegnia parasitica (strain CBS 223.65)</name>
    <dbReference type="NCBI Taxonomy" id="695850"/>
    <lineage>
        <taxon>Eukaryota</taxon>
        <taxon>Sar</taxon>
        <taxon>Stramenopiles</taxon>
        <taxon>Oomycota</taxon>
        <taxon>Saprolegniomycetes</taxon>
        <taxon>Saprolegniales</taxon>
        <taxon>Saprolegniaceae</taxon>
        <taxon>Saprolegnia</taxon>
    </lineage>
</organism>
<reference evidence="2 3" key="1">
    <citation type="journal article" date="2013" name="PLoS Genet.">
        <title>Distinctive expansion of potential virulence genes in the genome of the oomycete fish pathogen Saprolegnia parasitica.</title>
        <authorList>
            <person name="Jiang R.H."/>
            <person name="de Bruijn I."/>
            <person name="Haas B.J."/>
            <person name="Belmonte R."/>
            <person name="Lobach L."/>
            <person name="Christie J."/>
            <person name="van den Ackerveken G."/>
            <person name="Bottin A."/>
            <person name="Bulone V."/>
            <person name="Diaz-Moreno S.M."/>
            <person name="Dumas B."/>
            <person name="Fan L."/>
            <person name="Gaulin E."/>
            <person name="Govers F."/>
            <person name="Grenville-Briggs L.J."/>
            <person name="Horner N.R."/>
            <person name="Levin J.Z."/>
            <person name="Mammella M."/>
            <person name="Meijer H.J."/>
            <person name="Morris P."/>
            <person name="Nusbaum C."/>
            <person name="Oome S."/>
            <person name="Phillips A.J."/>
            <person name="van Rooyen D."/>
            <person name="Rzeszutek E."/>
            <person name="Saraiva M."/>
            <person name="Secombes C.J."/>
            <person name="Seidl M.F."/>
            <person name="Snel B."/>
            <person name="Stassen J.H."/>
            <person name="Sykes S."/>
            <person name="Tripathy S."/>
            <person name="van den Berg H."/>
            <person name="Vega-Arreguin J.C."/>
            <person name="Wawra S."/>
            <person name="Young S.K."/>
            <person name="Zeng Q."/>
            <person name="Dieguez-Uribeondo J."/>
            <person name="Russ C."/>
            <person name="Tyler B.M."/>
            <person name="van West P."/>
        </authorList>
    </citation>
    <scope>NUCLEOTIDE SEQUENCE [LARGE SCALE GENOMIC DNA]</scope>
    <source>
        <strain evidence="2 3">CBS 223.65</strain>
    </source>
</reference>
<dbReference type="RefSeq" id="XP_012193542.1">
    <property type="nucleotide sequence ID" value="XM_012338152.1"/>
</dbReference>
<dbReference type="EMBL" id="KK583189">
    <property type="protein sequence ID" value="KDO35190.1"/>
    <property type="molecule type" value="Genomic_DNA"/>
</dbReference>